<dbReference type="Pfam" id="PF05704">
    <property type="entry name" value="Caps_synth"/>
    <property type="match status" value="1"/>
</dbReference>
<dbReference type="OrthoDB" id="409543at2759"/>
<name>A0A6A5V5X8_9PLEO</name>
<dbReference type="Gene3D" id="3.90.550.20">
    <property type="match status" value="1"/>
</dbReference>
<dbReference type="GO" id="GO:0016757">
    <property type="term" value="F:glycosyltransferase activity"/>
    <property type="evidence" value="ECO:0007669"/>
    <property type="project" value="InterPro"/>
</dbReference>
<evidence type="ECO:0008006" key="3">
    <source>
        <dbReference type="Google" id="ProtNLM"/>
    </source>
</evidence>
<gene>
    <name evidence="1" type="ORF">BU23DRAFT_644760</name>
</gene>
<proteinExistence type="predicted"/>
<organism evidence="1 2">
    <name type="scientific">Bimuria novae-zelandiae CBS 107.79</name>
    <dbReference type="NCBI Taxonomy" id="1447943"/>
    <lineage>
        <taxon>Eukaryota</taxon>
        <taxon>Fungi</taxon>
        <taxon>Dikarya</taxon>
        <taxon>Ascomycota</taxon>
        <taxon>Pezizomycotina</taxon>
        <taxon>Dothideomycetes</taxon>
        <taxon>Pleosporomycetidae</taxon>
        <taxon>Pleosporales</taxon>
        <taxon>Massarineae</taxon>
        <taxon>Didymosphaeriaceae</taxon>
        <taxon>Bimuria</taxon>
    </lineage>
</organism>
<keyword evidence="2" id="KW-1185">Reference proteome</keyword>
<accession>A0A6A5V5X8</accession>
<protein>
    <recommendedName>
        <fullName evidence="3">Capsule polysaccharide biosynthesis protein</fullName>
    </recommendedName>
</protein>
<evidence type="ECO:0000313" key="2">
    <source>
        <dbReference type="Proteomes" id="UP000800036"/>
    </source>
</evidence>
<sequence>MDFPYSPPDGFISTSALDSRSDADIISGLNSYQLVTNDKNVWAFWHAGWEDLRPWCQRNVINWAHRLGPQWTVRVLDNVPESENHVSKYVPSSFFPDAFIQGAIVGPPQHISDLLRLPLLYIHGGVWMDAGMLLLRHLDEICWRTVTDPSTPYEMAGILMPLRAEAGTMLNGFIATQRGNKTVKRWHDVYCKLWEGKTSAEGFSKDPLLAHLPPLQVQLEKLNCPPLLIPTEALGDYLAHFLALERLQRLQDPTDGFDGADYFANKVFLLKAEDHLYYAQRITGWDGRKQYNMLTTKASPAADGYTEANDFVDSVLQHSVMMKLSHGPPCGLENLASIWDEEEHKEDDIATGTFAEYLRYGSVHWNPKKATVSPTPLPKPAQVYVAGLLEPIETGYFQAKV</sequence>
<dbReference type="Proteomes" id="UP000800036">
    <property type="component" value="Unassembled WGS sequence"/>
</dbReference>
<evidence type="ECO:0000313" key="1">
    <source>
        <dbReference type="EMBL" id="KAF1972060.1"/>
    </source>
</evidence>
<dbReference type="AlphaFoldDB" id="A0A6A5V5X8"/>
<reference evidence="1" key="1">
    <citation type="journal article" date="2020" name="Stud. Mycol.">
        <title>101 Dothideomycetes genomes: a test case for predicting lifestyles and emergence of pathogens.</title>
        <authorList>
            <person name="Haridas S."/>
            <person name="Albert R."/>
            <person name="Binder M."/>
            <person name="Bloem J."/>
            <person name="Labutti K."/>
            <person name="Salamov A."/>
            <person name="Andreopoulos B."/>
            <person name="Baker S."/>
            <person name="Barry K."/>
            <person name="Bills G."/>
            <person name="Bluhm B."/>
            <person name="Cannon C."/>
            <person name="Castanera R."/>
            <person name="Culley D."/>
            <person name="Daum C."/>
            <person name="Ezra D."/>
            <person name="Gonzalez J."/>
            <person name="Henrissat B."/>
            <person name="Kuo A."/>
            <person name="Liang C."/>
            <person name="Lipzen A."/>
            <person name="Lutzoni F."/>
            <person name="Magnuson J."/>
            <person name="Mondo S."/>
            <person name="Nolan M."/>
            <person name="Ohm R."/>
            <person name="Pangilinan J."/>
            <person name="Park H.-J."/>
            <person name="Ramirez L."/>
            <person name="Alfaro M."/>
            <person name="Sun H."/>
            <person name="Tritt A."/>
            <person name="Yoshinaga Y."/>
            <person name="Zwiers L.-H."/>
            <person name="Turgeon B."/>
            <person name="Goodwin S."/>
            <person name="Spatafora J."/>
            <person name="Crous P."/>
            <person name="Grigoriev I."/>
        </authorList>
    </citation>
    <scope>NUCLEOTIDE SEQUENCE</scope>
    <source>
        <strain evidence="1">CBS 107.79</strain>
    </source>
</reference>
<dbReference type="InterPro" id="IPR029044">
    <property type="entry name" value="Nucleotide-diphossugar_trans"/>
</dbReference>
<dbReference type="SUPFAM" id="SSF53448">
    <property type="entry name" value="Nucleotide-diphospho-sugar transferases"/>
    <property type="match status" value="1"/>
</dbReference>
<dbReference type="EMBL" id="ML976689">
    <property type="protein sequence ID" value="KAF1972060.1"/>
    <property type="molecule type" value="Genomic_DNA"/>
</dbReference>
<dbReference type="InterPro" id="IPR008441">
    <property type="entry name" value="AfumC-like_glycosyl_Trfase"/>
</dbReference>